<organism evidence="1 2">
    <name type="scientific">Roseovarius spongiae</name>
    <dbReference type="NCBI Taxonomy" id="2320272"/>
    <lineage>
        <taxon>Bacteria</taxon>
        <taxon>Pseudomonadati</taxon>
        <taxon>Pseudomonadota</taxon>
        <taxon>Alphaproteobacteria</taxon>
        <taxon>Rhodobacterales</taxon>
        <taxon>Roseobacteraceae</taxon>
        <taxon>Roseovarius</taxon>
    </lineage>
</organism>
<evidence type="ECO:0000313" key="2">
    <source>
        <dbReference type="Proteomes" id="UP000281128"/>
    </source>
</evidence>
<keyword evidence="2" id="KW-1185">Reference proteome</keyword>
<name>A0A3A8B763_9RHOB</name>
<comment type="caution">
    <text evidence="1">The sequence shown here is derived from an EMBL/GenBank/DDBJ whole genome shotgun (WGS) entry which is preliminary data.</text>
</comment>
<sequence length="60" mass="6270">MMRAGWHVALAALIAYLGAVLEPKPNRVSGATIVLLALFLPGFAQEPDRSRSAGNHAGVS</sequence>
<dbReference type="OrthoDB" id="8969999at2"/>
<gene>
    <name evidence="1" type="ORF">D6850_18575</name>
</gene>
<evidence type="ECO:0000313" key="1">
    <source>
        <dbReference type="EMBL" id="RKF12341.1"/>
    </source>
</evidence>
<proteinExistence type="predicted"/>
<reference evidence="1 2" key="1">
    <citation type="submission" date="2018-09" db="EMBL/GenBank/DDBJ databases">
        <title>Roseovarius spongiae sp. nov., isolated from a marine sponge.</title>
        <authorList>
            <person name="Zhuang L."/>
            <person name="Luo L."/>
        </authorList>
    </citation>
    <scope>NUCLEOTIDE SEQUENCE [LARGE SCALE GENOMIC DNA]</scope>
    <source>
        <strain evidence="1 2">HN-E21</strain>
    </source>
</reference>
<accession>A0A3A8B763</accession>
<protein>
    <submittedName>
        <fullName evidence="1">Uncharacterized protein</fullName>
    </submittedName>
</protein>
<dbReference type="Proteomes" id="UP000281128">
    <property type="component" value="Unassembled WGS sequence"/>
</dbReference>
<dbReference type="AlphaFoldDB" id="A0A3A8B763"/>
<dbReference type="EMBL" id="RAPE01000009">
    <property type="protein sequence ID" value="RKF12341.1"/>
    <property type="molecule type" value="Genomic_DNA"/>
</dbReference>